<name>A0A6N0HUT0_9GAMM</name>
<proteinExistence type="predicted"/>
<reference evidence="2 3" key="1">
    <citation type="submission" date="2020-05" db="EMBL/GenBank/DDBJ databases">
        <title>Horizontal transmission and recombination maintain forever young bacterial symbiont genomes.</title>
        <authorList>
            <person name="Russell S.L."/>
            <person name="Pepper-Tunick E."/>
            <person name="Svedberg J."/>
            <person name="Byrne A."/>
            <person name="Ruelas Castillo J."/>
            <person name="Vollmers C."/>
            <person name="Beinart R.A."/>
            <person name="Corbett-Detig R."/>
        </authorList>
    </citation>
    <scope>NUCLEOTIDE SEQUENCE [LARGE SCALE GENOMIC DNA]</scope>
    <source>
        <strain evidence="2">Santa_Monica_outfall</strain>
    </source>
</reference>
<feature type="chain" id="PRO_5026713865" evidence="1">
    <location>
        <begin position="22"/>
        <end position="95"/>
    </location>
</feature>
<accession>A0A6N0HUT0</accession>
<dbReference type="InterPro" id="IPR038084">
    <property type="entry name" value="PduO/GlcC-like_sf"/>
</dbReference>
<organism evidence="2 3">
    <name type="scientific">Candidatus Reidiella endopervernicosa</name>
    <dbReference type="NCBI Taxonomy" id="2738883"/>
    <lineage>
        <taxon>Bacteria</taxon>
        <taxon>Pseudomonadati</taxon>
        <taxon>Pseudomonadota</taxon>
        <taxon>Gammaproteobacteria</taxon>
        <taxon>Candidatus Reidiella</taxon>
    </lineage>
</organism>
<evidence type="ECO:0000313" key="2">
    <source>
        <dbReference type="EMBL" id="QKQ25926.1"/>
    </source>
</evidence>
<dbReference type="Gene3D" id="3.30.450.150">
    <property type="entry name" value="Haem-degrading domain"/>
    <property type="match status" value="1"/>
</dbReference>
<dbReference type="KEGG" id="rev:HUE57_06235"/>
<dbReference type="PANTHER" id="PTHR34309:SF10">
    <property type="entry name" value="SLR1406 PROTEIN"/>
    <property type="match status" value="1"/>
</dbReference>
<gene>
    <name evidence="2" type="ORF">HUE57_06235</name>
</gene>
<dbReference type="AlphaFoldDB" id="A0A6N0HUT0"/>
<protein>
    <submittedName>
        <fullName evidence="2">Heme-binding protein</fullName>
    </submittedName>
</protein>
<feature type="signal peptide" evidence="1">
    <location>
        <begin position="1"/>
        <end position="21"/>
    </location>
</feature>
<keyword evidence="1" id="KW-0732">Signal</keyword>
<dbReference type="PANTHER" id="PTHR34309">
    <property type="entry name" value="SLR1406 PROTEIN"/>
    <property type="match status" value="1"/>
</dbReference>
<dbReference type="EMBL" id="CP054491">
    <property type="protein sequence ID" value="QKQ25926.1"/>
    <property type="molecule type" value="Genomic_DNA"/>
</dbReference>
<dbReference type="InterPro" id="IPR052517">
    <property type="entry name" value="GlcG_carb_metab_protein"/>
</dbReference>
<dbReference type="Proteomes" id="UP000509658">
    <property type="component" value="Chromosome"/>
</dbReference>
<dbReference type="InterPro" id="IPR005624">
    <property type="entry name" value="PduO/GlcC-like"/>
</dbReference>
<sequence>MKFVPALSLLVAASLPFTAMAESESPMAVNIKRLSMESALTVAKAAVEACRKEGIQIGVTVVDRGGNPQVVLRDVLAPDLTLNISKQKAYTAISR</sequence>
<dbReference type="Pfam" id="PF03928">
    <property type="entry name" value="HbpS-like"/>
    <property type="match status" value="1"/>
</dbReference>
<keyword evidence="3" id="KW-1185">Reference proteome</keyword>
<evidence type="ECO:0000256" key="1">
    <source>
        <dbReference type="SAM" id="SignalP"/>
    </source>
</evidence>
<dbReference type="RefSeq" id="WP_174672903.1">
    <property type="nucleotide sequence ID" value="NZ_CP054491.1"/>
</dbReference>
<evidence type="ECO:0000313" key="3">
    <source>
        <dbReference type="Proteomes" id="UP000509658"/>
    </source>
</evidence>
<dbReference type="SUPFAM" id="SSF143744">
    <property type="entry name" value="GlcG-like"/>
    <property type="match status" value="1"/>
</dbReference>